<feature type="active site" description="Nucleophile" evidence="2">
    <location>
        <position position="303"/>
    </location>
</feature>
<dbReference type="GO" id="GO:0042759">
    <property type="term" value="P:long-chain fatty acid biosynthetic process"/>
    <property type="evidence" value="ECO:0007669"/>
    <property type="project" value="TreeGrafter"/>
</dbReference>
<keyword evidence="3" id="KW-0479">Metal-binding</keyword>
<reference evidence="7" key="1">
    <citation type="journal article" date="2016" name="Insect Biochem. Mol. Biol.">
        <title>Multifaceted biological insights from a draft genome sequence of the tobacco hornworm moth, Manduca sexta.</title>
        <authorList>
            <person name="Kanost M.R."/>
            <person name="Arrese E.L."/>
            <person name="Cao X."/>
            <person name="Chen Y.R."/>
            <person name="Chellapilla S."/>
            <person name="Goldsmith M.R."/>
            <person name="Grosse-Wilde E."/>
            <person name="Heckel D.G."/>
            <person name="Herndon N."/>
            <person name="Jiang H."/>
            <person name="Papanicolaou A."/>
            <person name="Qu J."/>
            <person name="Soulages J.L."/>
            <person name="Vogel H."/>
            <person name="Walters J."/>
            <person name="Waterhouse R.M."/>
            <person name="Ahn S.J."/>
            <person name="Almeida F.C."/>
            <person name="An C."/>
            <person name="Aqrawi P."/>
            <person name="Bretschneider A."/>
            <person name="Bryant W.B."/>
            <person name="Bucks S."/>
            <person name="Chao H."/>
            <person name="Chevignon G."/>
            <person name="Christen J.M."/>
            <person name="Clarke D.F."/>
            <person name="Dittmer N.T."/>
            <person name="Ferguson L.C.F."/>
            <person name="Garavelou S."/>
            <person name="Gordon K.H.J."/>
            <person name="Gunaratna R.T."/>
            <person name="Han Y."/>
            <person name="Hauser F."/>
            <person name="He Y."/>
            <person name="Heidel-Fischer H."/>
            <person name="Hirsh A."/>
            <person name="Hu Y."/>
            <person name="Jiang H."/>
            <person name="Kalra D."/>
            <person name="Klinner C."/>
            <person name="Konig C."/>
            <person name="Kovar C."/>
            <person name="Kroll A.R."/>
            <person name="Kuwar S.S."/>
            <person name="Lee S.L."/>
            <person name="Lehman R."/>
            <person name="Li K."/>
            <person name="Li Z."/>
            <person name="Liang H."/>
            <person name="Lovelace S."/>
            <person name="Lu Z."/>
            <person name="Mansfield J.H."/>
            <person name="McCulloch K.J."/>
            <person name="Mathew T."/>
            <person name="Morton B."/>
            <person name="Muzny D.M."/>
            <person name="Neunemann D."/>
            <person name="Ongeri F."/>
            <person name="Pauchet Y."/>
            <person name="Pu L.L."/>
            <person name="Pyrousis I."/>
            <person name="Rao X.J."/>
            <person name="Redding A."/>
            <person name="Roesel C."/>
            <person name="Sanchez-Gracia A."/>
            <person name="Schaack S."/>
            <person name="Shukla A."/>
            <person name="Tetreau G."/>
            <person name="Wang Y."/>
            <person name="Xiong G.H."/>
            <person name="Traut W."/>
            <person name="Walsh T.K."/>
            <person name="Worley K.C."/>
            <person name="Wu D."/>
            <person name="Wu W."/>
            <person name="Wu Y.Q."/>
            <person name="Zhang X."/>
            <person name="Zou Z."/>
            <person name="Zucker H."/>
            <person name="Briscoe A.D."/>
            <person name="Burmester T."/>
            <person name="Clem R.J."/>
            <person name="Feyereisen R."/>
            <person name="Grimmelikhuijzen C.J.P."/>
            <person name="Hamodrakas S.J."/>
            <person name="Hansson B.S."/>
            <person name="Huguet E."/>
            <person name="Jermiin L.S."/>
            <person name="Lan Q."/>
            <person name="Lehman H.K."/>
            <person name="Lorenzen M."/>
            <person name="Merzendorfer H."/>
            <person name="Michalopoulos I."/>
            <person name="Morton D.B."/>
            <person name="Muthukrishnan S."/>
            <person name="Oakeshott J.G."/>
            <person name="Palmer W."/>
            <person name="Park Y."/>
            <person name="Passarelli A.L."/>
            <person name="Rozas J."/>
            <person name="Schwartz L.M."/>
            <person name="Smith W."/>
            <person name="Southgate A."/>
            <person name="Vilcinskas A."/>
            <person name="Vogt R."/>
            <person name="Wang P."/>
            <person name="Werren J."/>
            <person name="Yu X.Q."/>
            <person name="Zhou J.J."/>
            <person name="Brown S.J."/>
            <person name="Scherer S.E."/>
            <person name="Richards S."/>
            <person name="Blissard G.W."/>
        </authorList>
    </citation>
    <scope>NUCLEOTIDE SEQUENCE</scope>
</reference>
<dbReference type="GO" id="GO:0046512">
    <property type="term" value="P:sphingosine biosynthetic process"/>
    <property type="evidence" value="ECO:0007669"/>
    <property type="project" value="TreeGrafter"/>
</dbReference>
<protein>
    <recommendedName>
        <fullName evidence="1 4">Neutral ceramidase</fullName>
        <ecNumber evidence="4">3.5.1.23</ecNumber>
    </recommendedName>
</protein>
<sequence length="432" mass="46867">MVVSLTGKAIIAVVILGVVGGMSVTIALIVMDNNKTQEPPPTTTAAPENDILYQVGVGIADMTGPCVEINFMGYADLGQSGQGLHLRQFARTFIFVKGNTRLVLVTAEVQAVGIAVRREVVRNLQVLYGDIYTLRNVIITGTHTHSAPGGHLVDFLLDISILGFSRETFDAYVDGITRSIRRAHANIGPARLYFSQSKVHNAHMNRSPFSYESNPQEEKEKYLRNVDDLLSQIRINRPDGSLAGVMNWFAVHTTSMNMTNLLISSDNLGYSALRMEAELNPGALPGRPTIVTGFFSSNLGDVSPNTRGARCEFSGAECDNQFLLCRAQERCFSQGPGVDMFDSTRIIGHAVFEGAMDALHYHGEELRGELAVVHQFVDMPAATAYKYDPVANTFDAEKPVNGCFAAMGYSFASGTIDGANTLNITQVSNTSA</sequence>
<evidence type="ECO:0000256" key="5">
    <source>
        <dbReference type="SAM" id="Phobius"/>
    </source>
</evidence>
<evidence type="ECO:0000256" key="4">
    <source>
        <dbReference type="RuleBase" id="RU366019"/>
    </source>
</evidence>
<accession>A0A921Z6M6</accession>
<dbReference type="GO" id="GO:0016020">
    <property type="term" value="C:membrane"/>
    <property type="evidence" value="ECO:0007669"/>
    <property type="project" value="GOC"/>
</dbReference>
<organism evidence="7 8">
    <name type="scientific">Manduca sexta</name>
    <name type="common">Tobacco hawkmoth</name>
    <name type="synonym">Tobacco hornworm</name>
    <dbReference type="NCBI Taxonomy" id="7130"/>
    <lineage>
        <taxon>Eukaryota</taxon>
        <taxon>Metazoa</taxon>
        <taxon>Ecdysozoa</taxon>
        <taxon>Arthropoda</taxon>
        <taxon>Hexapoda</taxon>
        <taxon>Insecta</taxon>
        <taxon>Pterygota</taxon>
        <taxon>Neoptera</taxon>
        <taxon>Endopterygota</taxon>
        <taxon>Lepidoptera</taxon>
        <taxon>Glossata</taxon>
        <taxon>Ditrysia</taxon>
        <taxon>Bombycoidea</taxon>
        <taxon>Sphingidae</taxon>
        <taxon>Sphinginae</taxon>
        <taxon>Sphingini</taxon>
        <taxon>Manduca</taxon>
    </lineage>
</organism>
<comment type="similarity">
    <text evidence="4">Belongs to the neutral ceramidase family.</text>
</comment>
<dbReference type="EC" id="3.5.1.23" evidence="4"/>
<evidence type="ECO:0000313" key="8">
    <source>
        <dbReference type="Proteomes" id="UP000791440"/>
    </source>
</evidence>
<feature type="transmembrane region" description="Helical" evidence="5">
    <location>
        <begin position="9"/>
        <end position="31"/>
    </location>
</feature>
<dbReference type="GO" id="GO:0046514">
    <property type="term" value="P:ceramide catabolic process"/>
    <property type="evidence" value="ECO:0007669"/>
    <property type="project" value="InterPro"/>
</dbReference>
<feature type="binding site" evidence="3">
    <location>
        <position position="143"/>
    </location>
    <ligand>
        <name>Zn(2+)</name>
        <dbReference type="ChEBI" id="CHEBI:29105"/>
    </ligand>
</feature>
<keyword evidence="3" id="KW-0862">Zinc</keyword>
<comment type="cofactor">
    <cofactor evidence="3">
        <name>Zn(2+)</name>
        <dbReference type="ChEBI" id="CHEBI:29105"/>
    </cofactor>
    <text evidence="3">Binds 1 zinc ion per subunit.</text>
</comment>
<keyword evidence="4" id="KW-0443">Lipid metabolism</keyword>
<feature type="binding site" evidence="3">
    <location>
        <position position="252"/>
    </location>
    <ligand>
        <name>Zn(2+)</name>
        <dbReference type="ChEBI" id="CHEBI:29105"/>
    </ligand>
</feature>
<keyword evidence="5" id="KW-0472">Membrane</keyword>
<evidence type="ECO:0000313" key="7">
    <source>
        <dbReference type="EMBL" id="KAG6451905.1"/>
    </source>
</evidence>
<dbReference type="PANTHER" id="PTHR12670:SF1">
    <property type="entry name" value="NEUTRAL CERAMIDASE"/>
    <property type="match status" value="1"/>
</dbReference>
<evidence type="ECO:0000256" key="1">
    <source>
        <dbReference type="ARBA" id="ARBA00019235"/>
    </source>
</evidence>
<dbReference type="Pfam" id="PF04734">
    <property type="entry name" value="Ceramidase_alk"/>
    <property type="match status" value="1"/>
</dbReference>
<keyword evidence="8" id="KW-1185">Reference proteome</keyword>
<keyword evidence="5" id="KW-0812">Transmembrane</keyword>
<dbReference type="Proteomes" id="UP000791440">
    <property type="component" value="Unassembled WGS sequence"/>
</dbReference>
<proteinExistence type="inferred from homology"/>
<dbReference type="InterPro" id="IPR031329">
    <property type="entry name" value="NEUT/ALK_ceramidase_N"/>
</dbReference>
<comment type="caution">
    <text evidence="7">The sequence shown here is derived from an EMBL/GenBank/DDBJ whole genome shotgun (WGS) entry which is preliminary data.</text>
</comment>
<reference evidence="7" key="2">
    <citation type="submission" date="2020-12" db="EMBL/GenBank/DDBJ databases">
        <authorList>
            <person name="Kanost M."/>
        </authorList>
    </citation>
    <scope>NUCLEOTIDE SEQUENCE</scope>
</reference>
<evidence type="ECO:0000256" key="2">
    <source>
        <dbReference type="PIRSR" id="PIRSR606823-1"/>
    </source>
</evidence>
<keyword evidence="4" id="KW-0746">Sphingolipid metabolism</keyword>
<evidence type="ECO:0000259" key="6">
    <source>
        <dbReference type="Pfam" id="PF04734"/>
    </source>
</evidence>
<dbReference type="PANTHER" id="PTHR12670">
    <property type="entry name" value="CERAMIDASE"/>
    <property type="match status" value="1"/>
</dbReference>
<keyword evidence="4" id="KW-0378">Hydrolase</keyword>
<dbReference type="AlphaFoldDB" id="A0A921Z6M6"/>
<comment type="catalytic activity">
    <reaction evidence="4">
        <text>an N-acylsphing-4-enine + H2O = sphing-4-enine + a fatty acid</text>
        <dbReference type="Rhea" id="RHEA:20856"/>
        <dbReference type="ChEBI" id="CHEBI:15377"/>
        <dbReference type="ChEBI" id="CHEBI:28868"/>
        <dbReference type="ChEBI" id="CHEBI:52639"/>
        <dbReference type="ChEBI" id="CHEBI:57756"/>
        <dbReference type="EC" id="3.5.1.23"/>
    </reaction>
</comment>
<gene>
    <name evidence="7" type="ORF">O3G_MSEX007390</name>
</gene>
<name>A0A921Z6M6_MANSE</name>
<evidence type="ECO:0000256" key="3">
    <source>
        <dbReference type="PIRSR" id="PIRSR606823-2"/>
    </source>
</evidence>
<dbReference type="GO" id="GO:0046872">
    <property type="term" value="F:metal ion binding"/>
    <property type="evidence" value="ECO:0007669"/>
    <property type="project" value="UniProtKB-KW"/>
</dbReference>
<dbReference type="GO" id="GO:0005576">
    <property type="term" value="C:extracellular region"/>
    <property type="evidence" value="ECO:0007669"/>
    <property type="project" value="TreeGrafter"/>
</dbReference>
<dbReference type="InterPro" id="IPR006823">
    <property type="entry name" value="Ceramidase_alk"/>
</dbReference>
<keyword evidence="5" id="KW-1133">Transmembrane helix</keyword>
<dbReference type="EMBL" id="JH668415">
    <property type="protein sequence ID" value="KAG6451905.1"/>
    <property type="molecule type" value="Genomic_DNA"/>
</dbReference>
<feature type="domain" description="Neutral/alkaline non-lysosomal ceramidase N-terminal" evidence="6">
    <location>
        <begin position="53"/>
        <end position="429"/>
    </location>
</feature>
<dbReference type="GO" id="GO:0017040">
    <property type="term" value="F:N-acylsphingosine amidohydrolase activity"/>
    <property type="evidence" value="ECO:0007669"/>
    <property type="project" value="UniProtKB-UniRule"/>
</dbReference>